<keyword evidence="2" id="KW-0812">Transmembrane</keyword>
<dbReference type="InterPro" id="IPR006260">
    <property type="entry name" value="TonB/TolA_C"/>
</dbReference>
<accession>K9VNA7</accession>
<evidence type="ECO:0000313" key="8">
    <source>
        <dbReference type="Proteomes" id="UP000010478"/>
    </source>
</evidence>
<protein>
    <submittedName>
        <fullName evidence="7">TonB family protein</fullName>
    </submittedName>
</protein>
<proteinExistence type="predicted"/>
<evidence type="ECO:0000256" key="1">
    <source>
        <dbReference type="ARBA" id="ARBA00004167"/>
    </source>
</evidence>
<evidence type="ECO:0000313" key="7">
    <source>
        <dbReference type="EMBL" id="AFZ09446.1"/>
    </source>
</evidence>
<dbReference type="Pfam" id="PF03544">
    <property type="entry name" value="TonB_C"/>
    <property type="match status" value="1"/>
</dbReference>
<dbReference type="GO" id="GO:0016020">
    <property type="term" value="C:membrane"/>
    <property type="evidence" value="ECO:0007669"/>
    <property type="project" value="UniProtKB-SubCell"/>
</dbReference>
<dbReference type="STRING" id="179408.Osc7112_5192"/>
<dbReference type="Proteomes" id="UP000010478">
    <property type="component" value="Chromosome"/>
</dbReference>
<dbReference type="PROSITE" id="PS52015">
    <property type="entry name" value="TONB_CTD"/>
    <property type="match status" value="1"/>
</dbReference>
<sequence>MATCISGCGKPEYPSAAREEGRQGQVELICDIDPNGKTSNIKILTPSKYNDLNRAAMKQVQERKYAPSESGIPGERIVIIFRLTD</sequence>
<evidence type="ECO:0000259" key="6">
    <source>
        <dbReference type="PROSITE" id="PS52015"/>
    </source>
</evidence>
<dbReference type="EMBL" id="CP003614">
    <property type="protein sequence ID" value="AFZ09446.1"/>
    <property type="molecule type" value="Genomic_DNA"/>
</dbReference>
<dbReference type="GO" id="GO:0055085">
    <property type="term" value="P:transmembrane transport"/>
    <property type="evidence" value="ECO:0007669"/>
    <property type="project" value="InterPro"/>
</dbReference>
<dbReference type="KEGG" id="oni:Osc7112_5192"/>
<evidence type="ECO:0000256" key="2">
    <source>
        <dbReference type="ARBA" id="ARBA00022692"/>
    </source>
</evidence>
<dbReference type="AlphaFoldDB" id="K9VNA7"/>
<reference evidence="7 8" key="1">
    <citation type="submission" date="2012-05" db="EMBL/GenBank/DDBJ databases">
        <title>Finished chromosome of genome of Oscillatoria sp. PCC 7112.</title>
        <authorList>
            <consortium name="US DOE Joint Genome Institute"/>
            <person name="Gugger M."/>
            <person name="Coursin T."/>
            <person name="Rippka R."/>
            <person name="Tandeau De Marsac N."/>
            <person name="Huntemann M."/>
            <person name="Wei C.-L."/>
            <person name="Han J."/>
            <person name="Detter J.C."/>
            <person name="Han C."/>
            <person name="Tapia R."/>
            <person name="Davenport K."/>
            <person name="Daligault H."/>
            <person name="Erkkila T."/>
            <person name="Gu W."/>
            <person name="Munk A.C.C."/>
            <person name="Teshima H."/>
            <person name="Xu Y."/>
            <person name="Chain P."/>
            <person name="Chen A."/>
            <person name="Krypides N."/>
            <person name="Mavromatis K."/>
            <person name="Markowitz V."/>
            <person name="Szeto E."/>
            <person name="Ivanova N."/>
            <person name="Mikhailova N."/>
            <person name="Ovchinnikova G."/>
            <person name="Pagani I."/>
            <person name="Pati A."/>
            <person name="Goodwin L."/>
            <person name="Peters L."/>
            <person name="Pitluck S."/>
            <person name="Woyke T."/>
            <person name="Kerfeld C."/>
        </authorList>
    </citation>
    <scope>NUCLEOTIDE SEQUENCE [LARGE SCALE GENOMIC DNA]</scope>
    <source>
        <strain evidence="7 8">PCC 7112</strain>
    </source>
</reference>
<comment type="subcellular location">
    <subcellularLocation>
        <location evidence="1">Membrane</location>
        <topology evidence="1">Single-pass membrane protein</topology>
    </subcellularLocation>
</comment>
<dbReference type="NCBIfam" id="TIGR01352">
    <property type="entry name" value="tonB_Cterm"/>
    <property type="match status" value="1"/>
</dbReference>
<evidence type="ECO:0000256" key="3">
    <source>
        <dbReference type="ARBA" id="ARBA00022989"/>
    </source>
</evidence>
<evidence type="ECO:0000256" key="5">
    <source>
        <dbReference type="SAM" id="MobiDB-lite"/>
    </source>
</evidence>
<keyword evidence="8" id="KW-1185">Reference proteome</keyword>
<dbReference type="Gene3D" id="3.30.2420.10">
    <property type="entry name" value="TonB"/>
    <property type="match status" value="1"/>
</dbReference>
<dbReference type="SUPFAM" id="SSF74653">
    <property type="entry name" value="TolA/TonB C-terminal domain"/>
    <property type="match status" value="1"/>
</dbReference>
<dbReference type="InterPro" id="IPR037682">
    <property type="entry name" value="TonB_C"/>
</dbReference>
<feature type="region of interest" description="Disordered" evidence="5">
    <location>
        <begin position="1"/>
        <end position="21"/>
    </location>
</feature>
<organism evidence="7 8">
    <name type="scientific">Phormidium nigroviride PCC 7112</name>
    <dbReference type="NCBI Taxonomy" id="179408"/>
    <lineage>
        <taxon>Bacteria</taxon>
        <taxon>Bacillati</taxon>
        <taxon>Cyanobacteriota</taxon>
        <taxon>Cyanophyceae</taxon>
        <taxon>Oscillatoriophycideae</taxon>
        <taxon>Oscillatoriales</taxon>
        <taxon>Oscillatoriaceae</taxon>
        <taxon>Phormidium</taxon>
    </lineage>
</organism>
<keyword evidence="4" id="KW-0472">Membrane</keyword>
<dbReference type="HOGENOM" id="CLU_2509495_0_0_3"/>
<feature type="domain" description="TonB C-terminal" evidence="6">
    <location>
        <begin position="1"/>
        <end position="85"/>
    </location>
</feature>
<gene>
    <name evidence="7" type="ORF">Osc7112_5192</name>
</gene>
<keyword evidence="3" id="KW-1133">Transmembrane helix</keyword>
<name>K9VNA7_9CYAN</name>
<evidence type="ECO:0000256" key="4">
    <source>
        <dbReference type="ARBA" id="ARBA00023136"/>
    </source>
</evidence>